<evidence type="ECO:0000313" key="2">
    <source>
        <dbReference type="Proteomes" id="UP000722989"/>
    </source>
</evidence>
<proteinExistence type="predicted"/>
<evidence type="ECO:0000313" key="1">
    <source>
        <dbReference type="EMBL" id="NJC72284.1"/>
    </source>
</evidence>
<gene>
    <name evidence="1" type="ORF">HC031_21565</name>
</gene>
<name>A0ABX0Y1P8_9ACTN</name>
<comment type="caution">
    <text evidence="1">The sequence shown here is derived from an EMBL/GenBank/DDBJ whole genome shotgun (WGS) entry which is preliminary data.</text>
</comment>
<sequence>MKAVSPERYGRIELGKHLVDKSLLDRDDLRCGKVDDLVLDLSDADPGRPPELVALVTGPLAYARTLGRVGTALARGIYRLLGIRDPHPVEVPWSRVRQVDVMVRLDLSRAECDVNAVSDTVRDRLFAHLPGA</sequence>
<dbReference type="RefSeq" id="WP_167927195.1">
    <property type="nucleotide sequence ID" value="NZ_JAATVY010000017.1"/>
</dbReference>
<dbReference type="EMBL" id="JAATVY010000017">
    <property type="protein sequence ID" value="NJC72284.1"/>
    <property type="molecule type" value="Genomic_DNA"/>
</dbReference>
<protein>
    <submittedName>
        <fullName evidence="1">Uncharacterized protein</fullName>
    </submittedName>
</protein>
<organism evidence="1 2">
    <name type="scientific">Planosporangium thailandense</name>
    <dbReference type="NCBI Taxonomy" id="765197"/>
    <lineage>
        <taxon>Bacteria</taxon>
        <taxon>Bacillati</taxon>
        <taxon>Actinomycetota</taxon>
        <taxon>Actinomycetes</taxon>
        <taxon>Micromonosporales</taxon>
        <taxon>Micromonosporaceae</taxon>
        <taxon>Planosporangium</taxon>
    </lineage>
</organism>
<reference evidence="1 2" key="1">
    <citation type="submission" date="2020-03" db="EMBL/GenBank/DDBJ databases">
        <title>WGS of the type strain of Planosporangium spp.</title>
        <authorList>
            <person name="Thawai C."/>
        </authorList>
    </citation>
    <scope>NUCLEOTIDE SEQUENCE [LARGE SCALE GENOMIC DNA]</scope>
    <source>
        <strain evidence="1 2">TBRC 5610</strain>
    </source>
</reference>
<dbReference type="Proteomes" id="UP000722989">
    <property type="component" value="Unassembled WGS sequence"/>
</dbReference>
<keyword evidence="2" id="KW-1185">Reference proteome</keyword>
<accession>A0ABX0Y1P8</accession>